<organism evidence="2 3">
    <name type="scientific">Alternaria panax</name>
    <dbReference type="NCBI Taxonomy" id="48097"/>
    <lineage>
        <taxon>Eukaryota</taxon>
        <taxon>Fungi</taxon>
        <taxon>Dikarya</taxon>
        <taxon>Ascomycota</taxon>
        <taxon>Pezizomycotina</taxon>
        <taxon>Dothideomycetes</taxon>
        <taxon>Pleosporomycetidae</taxon>
        <taxon>Pleosporales</taxon>
        <taxon>Pleosporineae</taxon>
        <taxon>Pleosporaceae</taxon>
        <taxon>Alternaria</taxon>
        <taxon>Alternaria sect. Panax</taxon>
    </lineage>
</organism>
<dbReference type="EMBL" id="JAANER010000009">
    <property type="protein sequence ID" value="KAG9186051.1"/>
    <property type="molecule type" value="Genomic_DNA"/>
</dbReference>
<evidence type="ECO:0000256" key="1">
    <source>
        <dbReference type="SAM" id="Phobius"/>
    </source>
</evidence>
<feature type="transmembrane region" description="Helical" evidence="1">
    <location>
        <begin position="227"/>
        <end position="245"/>
    </location>
</feature>
<keyword evidence="1" id="KW-0472">Membrane</keyword>
<keyword evidence="3" id="KW-1185">Reference proteome</keyword>
<feature type="transmembrane region" description="Helical" evidence="1">
    <location>
        <begin position="251"/>
        <end position="267"/>
    </location>
</feature>
<sequence>MYDEDFESEACQMQRNISKYVAEYGSNGGNMIKSTFGGQDLPPPILNISAPSLEKDSSRLDSYYYVDLAFKVVTDDPSLLLWTYANEIYHLNYMQENGICQAKLDYKWGFSYIQLYIMVILHILWSLGLYTMWVRAYMVMKKRGRGKEEVAGEHKAVFELAAAMREQMDEPAKEEAVDLSALTEAKLRRRITKDLRGGSISYTTPLLPNGESGEEWKIKVWLESHKLSIIAMVACVAAMMFNAFVLLPRTMVLLPLPGEFALALYIGSTRGSRIVLFVWIFLLVTIPSEIATSISSAY</sequence>
<reference evidence="2" key="1">
    <citation type="submission" date="2021-07" db="EMBL/GenBank/DDBJ databases">
        <title>Genome Resource of American Ginseng Black Spot Pathogen Alternaria panax.</title>
        <authorList>
            <person name="Qiu C."/>
            <person name="Wang W."/>
            <person name="Liu Z."/>
        </authorList>
    </citation>
    <scope>NUCLEOTIDE SEQUENCE</scope>
    <source>
        <strain evidence="2">BNCC115425</strain>
    </source>
</reference>
<comment type="caution">
    <text evidence="2">The sequence shown here is derived from an EMBL/GenBank/DDBJ whole genome shotgun (WGS) entry which is preliminary data.</text>
</comment>
<feature type="transmembrane region" description="Helical" evidence="1">
    <location>
        <begin position="274"/>
        <end position="294"/>
    </location>
</feature>
<gene>
    <name evidence="2" type="ORF">G6011_02607</name>
</gene>
<dbReference type="AlphaFoldDB" id="A0AAD4FAI5"/>
<keyword evidence="1" id="KW-0812">Transmembrane</keyword>
<name>A0AAD4FAI5_9PLEO</name>
<evidence type="ECO:0000313" key="3">
    <source>
        <dbReference type="Proteomes" id="UP001199106"/>
    </source>
</evidence>
<evidence type="ECO:0000313" key="2">
    <source>
        <dbReference type="EMBL" id="KAG9186051.1"/>
    </source>
</evidence>
<keyword evidence="1" id="KW-1133">Transmembrane helix</keyword>
<proteinExistence type="predicted"/>
<accession>A0AAD4FAI5</accession>
<feature type="transmembrane region" description="Helical" evidence="1">
    <location>
        <begin position="113"/>
        <end position="133"/>
    </location>
</feature>
<protein>
    <submittedName>
        <fullName evidence="2">Uncharacterized protein</fullName>
    </submittedName>
</protein>
<dbReference type="Proteomes" id="UP001199106">
    <property type="component" value="Unassembled WGS sequence"/>
</dbReference>